<protein>
    <submittedName>
        <fullName evidence="1">Uncharacterized protein</fullName>
    </submittedName>
</protein>
<dbReference type="RefSeq" id="WP_188923482.1">
    <property type="nucleotide sequence ID" value="NZ_BMQI01000001.1"/>
</dbReference>
<name>A0A9X1Z5J9_9GAMM</name>
<dbReference type="AlphaFoldDB" id="A0A9X1Z5J9"/>
<gene>
    <name evidence="1" type="ORF">L2749_00450</name>
</gene>
<sequence length="102" mass="11650">MELILHHKSDANIPRAKLTLDVDTNAERVQFIDRKLSRHVRTVRVLTNTTSIIVVLPVEYVTKQDLMIVMVDDNREYNAVIVDGVKCDIFNCATIDLGWVNV</sequence>
<accession>A0A9X1Z5J9</accession>
<dbReference type="Proteomes" id="UP001139408">
    <property type="component" value="Unassembled WGS sequence"/>
</dbReference>
<evidence type="ECO:0000313" key="2">
    <source>
        <dbReference type="Proteomes" id="UP001139408"/>
    </source>
</evidence>
<keyword evidence="2" id="KW-1185">Reference proteome</keyword>
<evidence type="ECO:0000313" key="1">
    <source>
        <dbReference type="EMBL" id="MCL1103742.1"/>
    </source>
</evidence>
<proteinExistence type="predicted"/>
<reference evidence="1" key="1">
    <citation type="submission" date="2022-01" db="EMBL/GenBank/DDBJ databases">
        <title>Whole genome-based taxonomy of the Shewanellaceae.</title>
        <authorList>
            <person name="Martin-Rodriguez A.J."/>
        </authorList>
    </citation>
    <scope>NUCLEOTIDE SEQUENCE</scope>
    <source>
        <strain evidence="1">DSM 23803</strain>
    </source>
</reference>
<organism evidence="1 2">
    <name type="scientific">Shewanella algicola</name>
    <dbReference type="NCBI Taxonomy" id="640633"/>
    <lineage>
        <taxon>Bacteria</taxon>
        <taxon>Pseudomonadati</taxon>
        <taxon>Pseudomonadota</taxon>
        <taxon>Gammaproteobacteria</taxon>
        <taxon>Alteromonadales</taxon>
        <taxon>Shewanellaceae</taxon>
        <taxon>Shewanella</taxon>
    </lineage>
</organism>
<comment type="caution">
    <text evidence="1">The sequence shown here is derived from an EMBL/GenBank/DDBJ whole genome shotgun (WGS) entry which is preliminary data.</text>
</comment>
<dbReference type="EMBL" id="JAKILJ010000001">
    <property type="protein sequence ID" value="MCL1103742.1"/>
    <property type="molecule type" value="Genomic_DNA"/>
</dbReference>